<protein>
    <submittedName>
        <fullName evidence="1">Uncharacterized protein</fullName>
    </submittedName>
</protein>
<accession>A0A9D4EXS9</accession>
<name>A0A9D4EXS9_DREPO</name>
<evidence type="ECO:0000313" key="1">
    <source>
        <dbReference type="EMBL" id="KAH3787793.1"/>
    </source>
</evidence>
<sequence>MWLQLCSWTVPSDSQLRPSLLETLKPFHRQRFIMWPLTKEHCIVCSTCYNFTGGITIPKGSHCLDMVN</sequence>
<evidence type="ECO:0000313" key="2">
    <source>
        <dbReference type="Proteomes" id="UP000828390"/>
    </source>
</evidence>
<keyword evidence="2" id="KW-1185">Reference proteome</keyword>
<dbReference type="EMBL" id="JAIWYP010000008">
    <property type="protein sequence ID" value="KAH3787793.1"/>
    <property type="molecule type" value="Genomic_DNA"/>
</dbReference>
<reference evidence="1" key="1">
    <citation type="journal article" date="2019" name="bioRxiv">
        <title>The Genome of the Zebra Mussel, Dreissena polymorpha: A Resource for Invasive Species Research.</title>
        <authorList>
            <person name="McCartney M.A."/>
            <person name="Auch B."/>
            <person name="Kono T."/>
            <person name="Mallez S."/>
            <person name="Zhang Y."/>
            <person name="Obille A."/>
            <person name="Becker A."/>
            <person name="Abrahante J.E."/>
            <person name="Garbe J."/>
            <person name="Badalamenti J.P."/>
            <person name="Herman A."/>
            <person name="Mangelson H."/>
            <person name="Liachko I."/>
            <person name="Sullivan S."/>
            <person name="Sone E.D."/>
            <person name="Koren S."/>
            <person name="Silverstein K.A.T."/>
            <person name="Beckman K.B."/>
            <person name="Gohl D.M."/>
        </authorList>
    </citation>
    <scope>NUCLEOTIDE SEQUENCE</scope>
    <source>
        <strain evidence="1">Duluth1</strain>
        <tissue evidence="1">Whole animal</tissue>
    </source>
</reference>
<organism evidence="1 2">
    <name type="scientific">Dreissena polymorpha</name>
    <name type="common">Zebra mussel</name>
    <name type="synonym">Mytilus polymorpha</name>
    <dbReference type="NCBI Taxonomy" id="45954"/>
    <lineage>
        <taxon>Eukaryota</taxon>
        <taxon>Metazoa</taxon>
        <taxon>Spiralia</taxon>
        <taxon>Lophotrochozoa</taxon>
        <taxon>Mollusca</taxon>
        <taxon>Bivalvia</taxon>
        <taxon>Autobranchia</taxon>
        <taxon>Heteroconchia</taxon>
        <taxon>Euheterodonta</taxon>
        <taxon>Imparidentia</taxon>
        <taxon>Neoheterodontei</taxon>
        <taxon>Myida</taxon>
        <taxon>Dreissenoidea</taxon>
        <taxon>Dreissenidae</taxon>
        <taxon>Dreissena</taxon>
    </lineage>
</organism>
<reference evidence="1" key="2">
    <citation type="submission" date="2020-11" db="EMBL/GenBank/DDBJ databases">
        <authorList>
            <person name="McCartney M.A."/>
            <person name="Auch B."/>
            <person name="Kono T."/>
            <person name="Mallez S."/>
            <person name="Becker A."/>
            <person name="Gohl D.M."/>
            <person name="Silverstein K.A.T."/>
            <person name="Koren S."/>
            <person name="Bechman K.B."/>
            <person name="Herman A."/>
            <person name="Abrahante J.E."/>
            <person name="Garbe J."/>
        </authorList>
    </citation>
    <scope>NUCLEOTIDE SEQUENCE</scope>
    <source>
        <strain evidence="1">Duluth1</strain>
        <tissue evidence="1">Whole animal</tissue>
    </source>
</reference>
<dbReference type="Proteomes" id="UP000828390">
    <property type="component" value="Unassembled WGS sequence"/>
</dbReference>
<comment type="caution">
    <text evidence="1">The sequence shown here is derived from an EMBL/GenBank/DDBJ whole genome shotgun (WGS) entry which is preliminary data.</text>
</comment>
<gene>
    <name evidence="1" type="ORF">DPMN_165922</name>
</gene>
<dbReference type="AlphaFoldDB" id="A0A9D4EXS9"/>
<proteinExistence type="predicted"/>